<dbReference type="SUPFAM" id="SSF47699">
    <property type="entry name" value="Bifunctional inhibitor/lipid-transfer protein/seed storage 2S albumin"/>
    <property type="match status" value="1"/>
</dbReference>
<evidence type="ECO:0000256" key="1">
    <source>
        <dbReference type="ARBA" id="ARBA00009748"/>
    </source>
</evidence>
<evidence type="ECO:0000256" key="3">
    <source>
        <dbReference type="RuleBase" id="RU000628"/>
    </source>
</evidence>
<evidence type="ECO:0000256" key="2">
    <source>
        <dbReference type="ARBA" id="ARBA00023157"/>
    </source>
</evidence>
<dbReference type="CDD" id="cd01960">
    <property type="entry name" value="nsLTP1"/>
    <property type="match status" value="1"/>
</dbReference>
<keyword evidence="7" id="KW-1185">Reference proteome</keyword>
<keyword evidence="4" id="KW-0732">Signal</keyword>
<sequence>MSTHLYALLALVLLLLSRPAMPSPDDNKVSCSTIVSKLTPCIDYISDKSNEPSKTCCAGVKEISDSIISRSDKKDACECLKNTLSKIKYDPARMPSLPKKCGVSLNLPPITNSTDCSKCESFYLLN</sequence>
<dbReference type="InterPro" id="IPR016140">
    <property type="entry name" value="Bifunc_inhib/LTP/seed_store"/>
</dbReference>
<reference evidence="6 7" key="1">
    <citation type="submission" date="2024-01" db="EMBL/GenBank/DDBJ databases">
        <authorList>
            <person name="Waweru B."/>
        </authorList>
    </citation>
    <scope>NUCLEOTIDE SEQUENCE [LARGE SCALE GENOMIC DNA]</scope>
</reference>
<dbReference type="InterPro" id="IPR000528">
    <property type="entry name" value="Plant_nsLTP"/>
</dbReference>
<dbReference type="EMBL" id="CAWUPB010001173">
    <property type="protein sequence ID" value="CAK7348727.1"/>
    <property type="molecule type" value="Genomic_DNA"/>
</dbReference>
<proteinExistence type="inferred from homology"/>
<keyword evidence="2" id="KW-1015">Disulfide bond</keyword>
<evidence type="ECO:0000256" key="4">
    <source>
        <dbReference type="SAM" id="SignalP"/>
    </source>
</evidence>
<name>A0AAV1SEW3_9ROSI</name>
<dbReference type="PANTHER" id="PTHR33076">
    <property type="entry name" value="NON-SPECIFIC LIPID-TRANSFER PROTEIN 2-RELATED"/>
    <property type="match status" value="1"/>
</dbReference>
<dbReference type="SMART" id="SM00499">
    <property type="entry name" value="AAI"/>
    <property type="match status" value="1"/>
</dbReference>
<feature type="domain" description="Bifunctional inhibitor/plant lipid transfer protein/seed storage helical" evidence="5">
    <location>
        <begin position="31"/>
        <end position="116"/>
    </location>
</feature>
<dbReference type="Pfam" id="PF00234">
    <property type="entry name" value="Tryp_alpha_amyl"/>
    <property type="match status" value="1"/>
</dbReference>
<comment type="caution">
    <text evidence="6">The sequence shown here is derived from an EMBL/GenBank/DDBJ whole genome shotgun (WGS) entry which is preliminary data.</text>
</comment>
<dbReference type="Gene3D" id="1.10.110.10">
    <property type="entry name" value="Plant lipid-transfer and hydrophobic proteins"/>
    <property type="match status" value="1"/>
</dbReference>
<dbReference type="Proteomes" id="UP001314170">
    <property type="component" value="Unassembled WGS sequence"/>
</dbReference>
<evidence type="ECO:0000313" key="7">
    <source>
        <dbReference type="Proteomes" id="UP001314170"/>
    </source>
</evidence>
<comment type="similarity">
    <text evidence="1 3">Belongs to the plant LTP family.</text>
</comment>
<feature type="signal peptide" evidence="4">
    <location>
        <begin position="1"/>
        <end position="22"/>
    </location>
</feature>
<feature type="chain" id="PRO_5044010393" description="Non-specific lipid-transfer protein" evidence="4">
    <location>
        <begin position="23"/>
        <end position="126"/>
    </location>
</feature>
<comment type="function">
    <text evidence="3">Plant non-specific lipid-transfer proteins transfer phospholipids as well as galactolipids across membranes. May play a role in wax or cutin deposition in the cell walls of expanding epidermal cells and certain secretory tissues.</text>
</comment>
<dbReference type="InterPro" id="IPR036312">
    <property type="entry name" value="Bifun_inhib/LTP/seed_sf"/>
</dbReference>
<dbReference type="GO" id="GO:0008289">
    <property type="term" value="F:lipid binding"/>
    <property type="evidence" value="ECO:0007669"/>
    <property type="project" value="UniProtKB-KW"/>
</dbReference>
<dbReference type="GO" id="GO:0006869">
    <property type="term" value="P:lipid transport"/>
    <property type="evidence" value="ECO:0007669"/>
    <property type="project" value="InterPro"/>
</dbReference>
<keyword evidence="3" id="KW-0813">Transport</keyword>
<gene>
    <name evidence="6" type="ORF">DCAF_LOCUS21433</name>
</gene>
<organism evidence="6 7">
    <name type="scientific">Dovyalis caffra</name>
    <dbReference type="NCBI Taxonomy" id="77055"/>
    <lineage>
        <taxon>Eukaryota</taxon>
        <taxon>Viridiplantae</taxon>
        <taxon>Streptophyta</taxon>
        <taxon>Embryophyta</taxon>
        <taxon>Tracheophyta</taxon>
        <taxon>Spermatophyta</taxon>
        <taxon>Magnoliopsida</taxon>
        <taxon>eudicotyledons</taxon>
        <taxon>Gunneridae</taxon>
        <taxon>Pentapetalae</taxon>
        <taxon>rosids</taxon>
        <taxon>fabids</taxon>
        <taxon>Malpighiales</taxon>
        <taxon>Salicaceae</taxon>
        <taxon>Flacourtieae</taxon>
        <taxon>Dovyalis</taxon>
    </lineage>
</organism>
<evidence type="ECO:0000313" key="6">
    <source>
        <dbReference type="EMBL" id="CAK7348727.1"/>
    </source>
</evidence>
<dbReference type="AlphaFoldDB" id="A0AAV1SEW3"/>
<keyword evidence="3" id="KW-0446">Lipid-binding</keyword>
<accession>A0AAV1SEW3</accession>
<protein>
    <recommendedName>
        <fullName evidence="3">Non-specific lipid-transfer protein</fullName>
    </recommendedName>
</protein>
<dbReference type="PRINTS" id="PR00382">
    <property type="entry name" value="LIPIDTRNSFER"/>
</dbReference>
<evidence type="ECO:0000259" key="5">
    <source>
        <dbReference type="SMART" id="SM00499"/>
    </source>
</evidence>